<reference evidence="2 3" key="1">
    <citation type="submission" date="2018-10" db="EMBL/GenBank/DDBJ databases">
        <title>Genome assembly for a Yunnan-Guizhou Plateau 3E fish, Anabarilius grahami (Regan), and its evolutionary and genetic applications.</title>
        <authorList>
            <person name="Jiang W."/>
        </authorList>
    </citation>
    <scope>NUCLEOTIDE SEQUENCE [LARGE SCALE GENOMIC DNA]</scope>
    <source>
        <strain evidence="2">AG-KIZ</strain>
        <tissue evidence="2">Muscle</tissue>
    </source>
</reference>
<gene>
    <name evidence="2" type="ORF">DPX16_17759</name>
</gene>
<dbReference type="InterPro" id="IPR011010">
    <property type="entry name" value="DNA_brk_join_enz"/>
</dbReference>
<dbReference type="InterPro" id="IPR013762">
    <property type="entry name" value="Integrase-like_cat_sf"/>
</dbReference>
<dbReference type="OrthoDB" id="8906724at2759"/>
<dbReference type="SUPFAM" id="SSF56349">
    <property type="entry name" value="DNA breaking-rejoining enzymes"/>
    <property type="match status" value="1"/>
</dbReference>
<evidence type="ECO:0000313" key="2">
    <source>
        <dbReference type="EMBL" id="ROL45643.1"/>
    </source>
</evidence>
<comment type="caution">
    <text evidence="2">The sequence shown here is derived from an EMBL/GenBank/DDBJ whole genome shotgun (WGS) entry which is preliminary data.</text>
</comment>
<dbReference type="InterPro" id="IPR052925">
    <property type="entry name" value="Phage_Integrase-like_Recomb"/>
</dbReference>
<dbReference type="EMBL" id="RJVU01042551">
    <property type="protein sequence ID" value="ROL45643.1"/>
    <property type="molecule type" value="Genomic_DNA"/>
</dbReference>
<organism evidence="2 3">
    <name type="scientific">Anabarilius grahami</name>
    <name type="common">Kanglang fish</name>
    <name type="synonym">Barilius grahami</name>
    <dbReference type="NCBI Taxonomy" id="495550"/>
    <lineage>
        <taxon>Eukaryota</taxon>
        <taxon>Metazoa</taxon>
        <taxon>Chordata</taxon>
        <taxon>Craniata</taxon>
        <taxon>Vertebrata</taxon>
        <taxon>Euteleostomi</taxon>
        <taxon>Actinopterygii</taxon>
        <taxon>Neopterygii</taxon>
        <taxon>Teleostei</taxon>
        <taxon>Ostariophysi</taxon>
        <taxon>Cypriniformes</taxon>
        <taxon>Xenocyprididae</taxon>
        <taxon>Xenocypridinae</taxon>
        <taxon>Xenocypridinae incertae sedis</taxon>
        <taxon>Anabarilius</taxon>
    </lineage>
</organism>
<evidence type="ECO:0000313" key="3">
    <source>
        <dbReference type="Proteomes" id="UP000281406"/>
    </source>
</evidence>
<sequence>MHCHLEKKIQPSSIKSQVSGIQFHIRCLDPSVCSLLGHPSISLLLDWIKKEAPKGNDKRLPLTIFLVEKLVTKLRQGCFNPYEDSLLEAVFLCAFYGFLRVGEFTTRNNYFDSSYDLTVSDITFDEQFFTIMLKHSKSDKESKGIPIVIARTNTVFCPFYSMSRYLSFRPHARPDEPLFITEERKAMSRTWFAARLRMVCKFCGLSPGAIHNPFLSDWSSNNSGLHYNDSHTESSVMMVFGSIRTLHSSWS</sequence>
<dbReference type="PANTHER" id="PTHR34605">
    <property type="entry name" value="PHAGE_INTEGRASE DOMAIN-CONTAINING PROTEIN"/>
    <property type="match status" value="1"/>
</dbReference>
<evidence type="ECO:0000256" key="1">
    <source>
        <dbReference type="ARBA" id="ARBA00023172"/>
    </source>
</evidence>
<dbReference type="GO" id="GO:0006310">
    <property type="term" value="P:DNA recombination"/>
    <property type="evidence" value="ECO:0007669"/>
    <property type="project" value="UniProtKB-KW"/>
</dbReference>
<dbReference type="Proteomes" id="UP000281406">
    <property type="component" value="Unassembled WGS sequence"/>
</dbReference>
<protein>
    <submittedName>
        <fullName evidence="2">Uncharacterized protein</fullName>
    </submittedName>
</protein>
<dbReference type="PANTHER" id="PTHR34605:SF3">
    <property type="entry name" value="P CELL-TYPE AGGLUTINATION PROTEIN MAP4-LIKE-RELATED"/>
    <property type="match status" value="1"/>
</dbReference>
<keyword evidence="3" id="KW-1185">Reference proteome</keyword>
<dbReference type="GO" id="GO:0015074">
    <property type="term" value="P:DNA integration"/>
    <property type="evidence" value="ECO:0007669"/>
    <property type="project" value="InterPro"/>
</dbReference>
<keyword evidence="1" id="KW-0233">DNA recombination</keyword>
<dbReference type="Gene3D" id="1.10.443.10">
    <property type="entry name" value="Intergrase catalytic core"/>
    <property type="match status" value="1"/>
</dbReference>
<dbReference type="AlphaFoldDB" id="A0A3N0YHK3"/>
<proteinExistence type="predicted"/>
<accession>A0A3N0YHK3</accession>
<name>A0A3N0YHK3_ANAGA</name>
<dbReference type="GO" id="GO:0003677">
    <property type="term" value="F:DNA binding"/>
    <property type="evidence" value="ECO:0007669"/>
    <property type="project" value="InterPro"/>
</dbReference>